<comment type="caution">
    <text evidence="1">The sequence shown here is derived from an EMBL/GenBank/DDBJ whole genome shotgun (WGS) entry which is preliminary data.</text>
</comment>
<organism evidence="1 2">
    <name type="scientific">Ficus carica</name>
    <name type="common">Common fig</name>
    <dbReference type="NCBI Taxonomy" id="3494"/>
    <lineage>
        <taxon>Eukaryota</taxon>
        <taxon>Viridiplantae</taxon>
        <taxon>Streptophyta</taxon>
        <taxon>Embryophyta</taxon>
        <taxon>Tracheophyta</taxon>
        <taxon>Spermatophyta</taxon>
        <taxon>Magnoliopsida</taxon>
        <taxon>eudicotyledons</taxon>
        <taxon>Gunneridae</taxon>
        <taxon>Pentapetalae</taxon>
        <taxon>rosids</taxon>
        <taxon>fabids</taxon>
        <taxon>Rosales</taxon>
        <taxon>Moraceae</taxon>
        <taxon>Ficeae</taxon>
        <taxon>Ficus</taxon>
    </lineage>
</organism>
<keyword evidence="2" id="KW-1185">Reference proteome</keyword>
<accession>A0AA88J6I0</accession>
<sequence length="130" mass="14037">MSCSCYCKKLSVYISDDGGSRFIDCYCRGVLFRDVRVLLEFAKHSSPQDGTIFLRNGTEGVNIPNVLGESDDKMAMVPKGTGIGLQPCSFTSKGHTYERNNAVSKVKAVNSASAERLAIAIDAPPIAEID</sequence>
<dbReference type="Proteomes" id="UP001187192">
    <property type="component" value="Unassembled WGS sequence"/>
</dbReference>
<dbReference type="EMBL" id="BTGU01000144">
    <property type="protein sequence ID" value="GMN63187.1"/>
    <property type="molecule type" value="Genomic_DNA"/>
</dbReference>
<dbReference type="AlphaFoldDB" id="A0AA88J6I0"/>
<reference evidence="1" key="1">
    <citation type="submission" date="2023-07" db="EMBL/GenBank/DDBJ databases">
        <title>draft genome sequence of fig (Ficus carica).</title>
        <authorList>
            <person name="Takahashi T."/>
            <person name="Nishimura K."/>
        </authorList>
    </citation>
    <scope>NUCLEOTIDE SEQUENCE</scope>
</reference>
<protein>
    <submittedName>
        <fullName evidence="1">Uncharacterized protein</fullName>
    </submittedName>
</protein>
<proteinExistence type="predicted"/>
<evidence type="ECO:0000313" key="1">
    <source>
        <dbReference type="EMBL" id="GMN63187.1"/>
    </source>
</evidence>
<name>A0AA88J6I0_FICCA</name>
<evidence type="ECO:0000313" key="2">
    <source>
        <dbReference type="Proteomes" id="UP001187192"/>
    </source>
</evidence>
<gene>
    <name evidence="1" type="ORF">TIFTF001_032267</name>
</gene>